<feature type="transmembrane region" description="Helical" evidence="1">
    <location>
        <begin position="356"/>
        <end position="374"/>
    </location>
</feature>
<feature type="transmembrane region" description="Helical" evidence="1">
    <location>
        <begin position="395"/>
        <end position="416"/>
    </location>
</feature>
<feature type="transmembrane region" description="Helical" evidence="1">
    <location>
        <begin position="479"/>
        <end position="502"/>
    </location>
</feature>
<feature type="transmembrane region" description="Helical" evidence="1">
    <location>
        <begin position="212"/>
        <end position="237"/>
    </location>
</feature>
<feature type="transmembrane region" description="Helical" evidence="1">
    <location>
        <begin position="543"/>
        <end position="565"/>
    </location>
</feature>
<accession>A0A644V2V3</accession>
<feature type="transmembrane region" description="Helical" evidence="1">
    <location>
        <begin position="514"/>
        <end position="531"/>
    </location>
</feature>
<comment type="caution">
    <text evidence="3">The sequence shown here is derived from an EMBL/GenBank/DDBJ whole genome shotgun (WGS) entry which is preliminary data.</text>
</comment>
<dbReference type="Pfam" id="PF06808">
    <property type="entry name" value="DctM"/>
    <property type="match status" value="1"/>
</dbReference>
<protein>
    <recommendedName>
        <fullName evidence="2">TRAP C4-dicarboxylate transport system permease DctM subunit domain-containing protein</fullName>
    </recommendedName>
</protein>
<name>A0A644V2V3_9ZZZZ</name>
<evidence type="ECO:0000313" key="3">
    <source>
        <dbReference type="EMBL" id="MPL85660.1"/>
    </source>
</evidence>
<feature type="transmembrane region" description="Helical" evidence="1">
    <location>
        <begin position="281"/>
        <end position="304"/>
    </location>
</feature>
<keyword evidence="1" id="KW-0812">Transmembrane</keyword>
<keyword evidence="1" id="KW-0472">Membrane</keyword>
<feature type="transmembrane region" description="Helical" evidence="1">
    <location>
        <begin position="595"/>
        <end position="613"/>
    </location>
</feature>
<evidence type="ECO:0000256" key="1">
    <source>
        <dbReference type="SAM" id="Phobius"/>
    </source>
</evidence>
<sequence>MKDNGTAMEKITKWLLVASSLVFFYTSGFGSFSTLTQRALHWAFMGTCAFLLLKPKTQVGRVLKYAFAAAALVTSLYVIFTWKQRIFGIGEVSGLDVAMGVMAIVALLVAVKLSVGWGLTIVIAVFLVYSVWGPIFPGFLGHSGVKIPRLINFLYLTAEGIFGVALGISSTYIIAFVIFGSVLSSLGGGEWFVDVAYALTGRYRGGPAKTAVVASALMGTVSGSPVANVVTTGTFTIPLMKKVGFPSKVAGAVEAVASTGGMFLPPVMGAGAFIMAEYLNVPYFAVAKAALIPAVLYYVALFLITDVRAVKSNLKGLPKEELPDVKTAVFKKGYHGLPLLFLIAAIVLGWSPLKSAFWATILALLIPLFVLRDFKAWFGKVIEAMYDASKQAVPIAVACAGAGIIVGAIGVTGLGTKIANGLIAFANGKLIFGLVLTMVAAIILGTGMPVTAVYIICAATLVQPLVAMGTSALAAHMFIFMFSAVAGLTPPVAITSYTAAGIAQTDPNQTAIQGFLYGLPGFIIPFIFVFSPELLMVGAPLKVALAIATALIGICCLVAAIEGYFLTRWNMFLRLLLGIAAVLLLDPGIVTDLVAFGIIAVCFGVQVLVLNKLNAPAAR</sequence>
<feature type="transmembrane region" description="Helical" evidence="1">
    <location>
        <begin position="62"/>
        <end position="80"/>
    </location>
</feature>
<dbReference type="InterPro" id="IPR011853">
    <property type="entry name" value="TRAP_DctM-Dct_fused"/>
</dbReference>
<keyword evidence="1" id="KW-1133">Transmembrane helix</keyword>
<proteinExistence type="predicted"/>
<feature type="transmembrane region" description="Helical" evidence="1">
    <location>
        <begin position="92"/>
        <end position="111"/>
    </location>
</feature>
<feature type="transmembrane region" description="Helical" evidence="1">
    <location>
        <begin position="333"/>
        <end position="350"/>
    </location>
</feature>
<dbReference type="AlphaFoldDB" id="A0A644V2V3"/>
<feature type="transmembrane region" description="Helical" evidence="1">
    <location>
        <begin position="249"/>
        <end position="275"/>
    </location>
</feature>
<dbReference type="EMBL" id="VSSQ01000209">
    <property type="protein sequence ID" value="MPL85660.1"/>
    <property type="molecule type" value="Genomic_DNA"/>
</dbReference>
<evidence type="ECO:0000259" key="2">
    <source>
        <dbReference type="Pfam" id="PF06808"/>
    </source>
</evidence>
<organism evidence="3">
    <name type="scientific">bioreactor metagenome</name>
    <dbReference type="NCBI Taxonomy" id="1076179"/>
    <lineage>
        <taxon>unclassified sequences</taxon>
        <taxon>metagenomes</taxon>
        <taxon>ecological metagenomes</taxon>
    </lineage>
</organism>
<dbReference type="PANTHER" id="PTHR43849:SF2">
    <property type="entry name" value="BLL3936 PROTEIN"/>
    <property type="match status" value="1"/>
</dbReference>
<dbReference type="InterPro" id="IPR010656">
    <property type="entry name" value="DctM"/>
</dbReference>
<feature type="domain" description="TRAP C4-dicarboxylate transport system permease DctM subunit" evidence="2">
    <location>
        <begin position="103"/>
        <end position="538"/>
    </location>
</feature>
<reference evidence="3" key="1">
    <citation type="submission" date="2019-08" db="EMBL/GenBank/DDBJ databases">
        <authorList>
            <person name="Kucharzyk K."/>
            <person name="Murdoch R.W."/>
            <person name="Higgins S."/>
            <person name="Loffler F."/>
        </authorList>
    </citation>
    <scope>NUCLEOTIDE SEQUENCE</scope>
</reference>
<dbReference type="NCBIfam" id="TIGR02123">
    <property type="entry name" value="TRAP_fused"/>
    <property type="match status" value="1"/>
</dbReference>
<feature type="transmembrane region" description="Helical" evidence="1">
    <location>
        <begin position="153"/>
        <end position="179"/>
    </location>
</feature>
<gene>
    <name evidence="3" type="ORF">SDC9_31632</name>
</gene>
<feature type="transmembrane region" description="Helical" evidence="1">
    <location>
        <begin position="117"/>
        <end position="141"/>
    </location>
</feature>
<dbReference type="PANTHER" id="PTHR43849">
    <property type="entry name" value="BLL3936 PROTEIN"/>
    <property type="match status" value="1"/>
</dbReference>